<feature type="transmembrane region" description="Helical" evidence="2">
    <location>
        <begin position="118"/>
        <end position="141"/>
    </location>
</feature>
<feature type="non-terminal residue" evidence="3">
    <location>
        <position position="1"/>
    </location>
</feature>
<gene>
    <name evidence="3" type="ORF">Z043_120022</name>
</gene>
<reference evidence="3 4" key="1">
    <citation type="submission" date="2015-08" db="EMBL/GenBank/DDBJ databases">
        <title>The genome of the Asian arowana (Scleropages formosus).</title>
        <authorList>
            <person name="Tan M.H."/>
            <person name="Gan H.M."/>
            <person name="Croft L.J."/>
            <person name="Austin C.M."/>
        </authorList>
    </citation>
    <scope>NUCLEOTIDE SEQUENCE [LARGE SCALE GENOMIC DNA]</scope>
    <source>
        <strain evidence="3">Aro1</strain>
    </source>
</reference>
<name>A0A0P7U467_SCLFO</name>
<dbReference type="Proteomes" id="UP000034805">
    <property type="component" value="Unassembled WGS sequence"/>
</dbReference>
<sequence length="215" mass="23934">ALCVPSQKWTAKLSGSNHPHPTPCSHTACSLLYKQPPQTARHRHPSEPLRRPRSNPASAALAESSPRPSSVRLRSQHLRPSRAARRSLRSSLRSRDVCGAALEMFAPHAASIRRVTRWIWHSPSVMFDGIMILTVLTVLILPTSAVEGSDQETVRNDDRTCEGFPETSPYLQVLLNSMMTQCMSSNLVELQPGPVLWVLEPLGKNQSSNTYDFYL</sequence>
<keyword evidence="2" id="KW-1133">Transmembrane helix</keyword>
<feature type="region of interest" description="Disordered" evidence="1">
    <location>
        <begin position="37"/>
        <end position="89"/>
    </location>
</feature>
<feature type="compositionally biased region" description="Low complexity" evidence="1">
    <location>
        <begin position="64"/>
        <end position="73"/>
    </location>
</feature>
<evidence type="ECO:0000313" key="3">
    <source>
        <dbReference type="EMBL" id="KPP61834.1"/>
    </source>
</evidence>
<keyword evidence="2" id="KW-0472">Membrane</keyword>
<accession>A0A0P7U467</accession>
<keyword evidence="2" id="KW-0812">Transmembrane</keyword>
<protein>
    <submittedName>
        <fullName evidence="3">Uncharacterized protein</fullName>
    </submittedName>
</protein>
<proteinExistence type="predicted"/>
<comment type="caution">
    <text evidence="3">The sequence shown here is derived from an EMBL/GenBank/DDBJ whole genome shotgun (WGS) entry which is preliminary data.</text>
</comment>
<feature type="region of interest" description="Disordered" evidence="1">
    <location>
        <begin position="1"/>
        <end position="22"/>
    </location>
</feature>
<feature type="compositionally biased region" description="Basic residues" evidence="1">
    <location>
        <begin position="74"/>
        <end position="88"/>
    </location>
</feature>
<evidence type="ECO:0000313" key="4">
    <source>
        <dbReference type="Proteomes" id="UP000034805"/>
    </source>
</evidence>
<feature type="compositionally biased region" description="Polar residues" evidence="1">
    <location>
        <begin position="7"/>
        <end position="22"/>
    </location>
</feature>
<organism evidence="3 4">
    <name type="scientific">Scleropages formosus</name>
    <name type="common">Asian bonytongue</name>
    <name type="synonym">Osteoglossum formosum</name>
    <dbReference type="NCBI Taxonomy" id="113540"/>
    <lineage>
        <taxon>Eukaryota</taxon>
        <taxon>Metazoa</taxon>
        <taxon>Chordata</taxon>
        <taxon>Craniata</taxon>
        <taxon>Vertebrata</taxon>
        <taxon>Euteleostomi</taxon>
        <taxon>Actinopterygii</taxon>
        <taxon>Neopterygii</taxon>
        <taxon>Teleostei</taxon>
        <taxon>Osteoglossocephala</taxon>
        <taxon>Osteoglossomorpha</taxon>
        <taxon>Osteoglossiformes</taxon>
        <taxon>Osteoglossidae</taxon>
        <taxon>Scleropages</taxon>
    </lineage>
</organism>
<dbReference type="EMBL" id="JARO02009256">
    <property type="protein sequence ID" value="KPP61834.1"/>
    <property type="molecule type" value="Genomic_DNA"/>
</dbReference>
<evidence type="ECO:0000256" key="2">
    <source>
        <dbReference type="SAM" id="Phobius"/>
    </source>
</evidence>
<dbReference type="AlphaFoldDB" id="A0A0P7U467"/>
<evidence type="ECO:0000256" key="1">
    <source>
        <dbReference type="SAM" id="MobiDB-lite"/>
    </source>
</evidence>